<gene>
    <name evidence="1" type="ORF">L2764_21615</name>
</gene>
<name>A0ABT0LI74_9GAMM</name>
<dbReference type="RefSeq" id="WP_248942411.1">
    <property type="nucleotide sequence ID" value="NZ_JAKIKS010000121.1"/>
</dbReference>
<dbReference type="EMBL" id="JAKIKS010000121">
    <property type="protein sequence ID" value="MCL1127002.1"/>
    <property type="molecule type" value="Genomic_DNA"/>
</dbReference>
<dbReference type="Gene3D" id="3.40.30.10">
    <property type="entry name" value="Glutaredoxin"/>
    <property type="match status" value="1"/>
</dbReference>
<dbReference type="InterPro" id="IPR008554">
    <property type="entry name" value="Glutaredoxin-like"/>
</dbReference>
<sequence>MPNKSMDYVLYGTDGCHLCELAEALLMNSQIEVQKQDICDDEQLVEHYGTTIPVLKKLSTGQALCWPFTLVQIKELMRSVV</sequence>
<accession>A0ABT0LI74</accession>
<dbReference type="InterPro" id="IPR036249">
    <property type="entry name" value="Thioredoxin-like_sf"/>
</dbReference>
<dbReference type="SUPFAM" id="SSF52833">
    <property type="entry name" value="Thioredoxin-like"/>
    <property type="match status" value="1"/>
</dbReference>
<organism evidence="1 2">
    <name type="scientific">Shewanella surugensis</name>
    <dbReference type="NCBI Taxonomy" id="212020"/>
    <lineage>
        <taxon>Bacteria</taxon>
        <taxon>Pseudomonadati</taxon>
        <taxon>Pseudomonadota</taxon>
        <taxon>Gammaproteobacteria</taxon>
        <taxon>Alteromonadales</taxon>
        <taxon>Shewanellaceae</taxon>
        <taxon>Shewanella</taxon>
    </lineage>
</organism>
<comment type="caution">
    <text evidence="1">The sequence shown here is derived from an EMBL/GenBank/DDBJ whole genome shotgun (WGS) entry which is preliminary data.</text>
</comment>
<dbReference type="Pfam" id="PF05768">
    <property type="entry name" value="Glrx-like"/>
    <property type="match status" value="1"/>
</dbReference>
<proteinExistence type="predicted"/>
<evidence type="ECO:0000313" key="2">
    <source>
        <dbReference type="Proteomes" id="UP001203423"/>
    </source>
</evidence>
<reference evidence="1 2" key="1">
    <citation type="submission" date="2022-01" db="EMBL/GenBank/DDBJ databases">
        <title>Whole genome-based taxonomy of the Shewanellaceae.</title>
        <authorList>
            <person name="Martin-Rodriguez A.J."/>
        </authorList>
    </citation>
    <scope>NUCLEOTIDE SEQUENCE [LARGE SCALE GENOMIC DNA]</scope>
    <source>
        <strain evidence="1 2">DSM 17177</strain>
    </source>
</reference>
<dbReference type="Proteomes" id="UP001203423">
    <property type="component" value="Unassembled WGS sequence"/>
</dbReference>
<protein>
    <submittedName>
        <fullName evidence="1">Glutaredoxin family protein</fullName>
    </submittedName>
</protein>
<keyword evidence="2" id="KW-1185">Reference proteome</keyword>
<evidence type="ECO:0000313" key="1">
    <source>
        <dbReference type="EMBL" id="MCL1127002.1"/>
    </source>
</evidence>